<dbReference type="Proteomes" id="UP001497680">
    <property type="component" value="Unassembled WGS sequence"/>
</dbReference>
<accession>A0ACC0D4Q5</accession>
<proteinExistence type="predicted"/>
<organism evidence="1 2">
    <name type="scientific">Hypoxylon rubiginosum</name>
    <dbReference type="NCBI Taxonomy" id="110542"/>
    <lineage>
        <taxon>Eukaryota</taxon>
        <taxon>Fungi</taxon>
        <taxon>Dikarya</taxon>
        <taxon>Ascomycota</taxon>
        <taxon>Pezizomycotina</taxon>
        <taxon>Sordariomycetes</taxon>
        <taxon>Xylariomycetidae</taxon>
        <taxon>Xylariales</taxon>
        <taxon>Hypoxylaceae</taxon>
        <taxon>Hypoxylon</taxon>
    </lineage>
</organism>
<dbReference type="EMBL" id="MU394306">
    <property type="protein sequence ID" value="KAI6087667.1"/>
    <property type="molecule type" value="Genomic_DNA"/>
</dbReference>
<protein>
    <submittedName>
        <fullName evidence="1">Uncharacterized protein</fullName>
    </submittedName>
</protein>
<name>A0ACC0D4Q5_9PEZI</name>
<sequence length="781" mass="87863">MDELQNFKADRRRRRPALSCVSCRKSKIRCDRNLPCSACVRSKHKTCVFEPAPSLPRQSDLSSTTAGSIQPTELQSSDNTELLGSPVTNGSVYVHHGDGPHDDHSAISLTGSTPVDSTSSQGHGPSFDVKSLLERIKELEQRLEESTGQHLGSNNVTRASTSGPEPITTYPSYLSGNLHAMSKSVISKTRYLGQSHWMNQVENFSSVLEIFEQQCREKKSEPIALINKCKVLARTIKAQRWPELSFKFGNNIPPREIADNLIDAYFRTTESIFRIIHIPSFRKDYESFWLSPDSVELSFLIQLQLVMAIGSTIHDEYFSMRKSATHWVYEAQCWLISPNQKSRLTLSGLQVMLLLCLAQEAVAVGQDLVWMPVGQLMRTAIFMGLHRDPKKLPKMTQLRSEMRRRLWNTILEIALQTSMDSGGPPLIALQDFDTCAPANCDDEQLTEDDVPAVSQPPDKFTDMSMALALRTSFAARLAIARTLNEISTRHTYDDIIRLHSHLGAVYKLLSQTIQRFMSTERQPTAFQRRLVDFVVRRYFMALHLPYFRPAMNEPTYAFSRKTVVETSTKLYTTIFPFAALNPRLRRPSANDLGLTPIGQDDLARFVTCGSGFFRSIASQAAMATGFELQNQLQEDDSLGPPTPRADLLNIFRDSISWLYHRVQAGETNIKGLLFESALLAQIEGLTNGLQGQELTEAIVRAGKEAVQEGFDLLKLQVAPKSDENATTNDDVQFSFDPMMAINEDWSYDSSMQNVLFDYTNVDSTFGPIADPDMMMADFTQW</sequence>
<evidence type="ECO:0000313" key="2">
    <source>
        <dbReference type="Proteomes" id="UP001497680"/>
    </source>
</evidence>
<evidence type="ECO:0000313" key="1">
    <source>
        <dbReference type="EMBL" id="KAI6087667.1"/>
    </source>
</evidence>
<gene>
    <name evidence="1" type="ORF">F4821DRAFT_258720</name>
</gene>
<reference evidence="1 2" key="1">
    <citation type="journal article" date="2022" name="New Phytol.">
        <title>Ecological generalism drives hyperdiversity of secondary metabolite gene clusters in xylarialean endophytes.</title>
        <authorList>
            <person name="Franco M.E.E."/>
            <person name="Wisecaver J.H."/>
            <person name="Arnold A.E."/>
            <person name="Ju Y.M."/>
            <person name="Slot J.C."/>
            <person name="Ahrendt S."/>
            <person name="Moore L.P."/>
            <person name="Eastman K.E."/>
            <person name="Scott K."/>
            <person name="Konkel Z."/>
            <person name="Mondo S.J."/>
            <person name="Kuo A."/>
            <person name="Hayes R.D."/>
            <person name="Haridas S."/>
            <person name="Andreopoulos B."/>
            <person name="Riley R."/>
            <person name="LaButti K."/>
            <person name="Pangilinan J."/>
            <person name="Lipzen A."/>
            <person name="Amirebrahimi M."/>
            <person name="Yan J."/>
            <person name="Adam C."/>
            <person name="Keymanesh K."/>
            <person name="Ng V."/>
            <person name="Louie K."/>
            <person name="Northen T."/>
            <person name="Drula E."/>
            <person name="Henrissat B."/>
            <person name="Hsieh H.M."/>
            <person name="Youens-Clark K."/>
            <person name="Lutzoni F."/>
            <person name="Miadlikowska J."/>
            <person name="Eastwood D.C."/>
            <person name="Hamelin R.C."/>
            <person name="Grigoriev I.V."/>
            <person name="U'Ren J.M."/>
        </authorList>
    </citation>
    <scope>NUCLEOTIDE SEQUENCE [LARGE SCALE GENOMIC DNA]</scope>
    <source>
        <strain evidence="1 2">ER1909</strain>
    </source>
</reference>
<keyword evidence="2" id="KW-1185">Reference proteome</keyword>
<comment type="caution">
    <text evidence="1">The sequence shown here is derived from an EMBL/GenBank/DDBJ whole genome shotgun (WGS) entry which is preliminary data.</text>
</comment>